<reference evidence="6" key="1">
    <citation type="submission" date="2018-01" db="EMBL/GenBank/DDBJ databases">
        <authorList>
            <person name="Kerou L M."/>
        </authorList>
    </citation>
    <scope>NUCLEOTIDE SEQUENCE [LARGE SCALE GENOMIC DNA]</scope>
    <source>
        <strain evidence="6">SCU2</strain>
    </source>
</reference>
<dbReference type="FunFam" id="2.120.10.30:FF:000037">
    <property type="entry name" value="Uncharacterized protein, isoform E"/>
    <property type="match status" value="1"/>
</dbReference>
<name>A0A2K5APP2_9ARCH</name>
<keyword evidence="4" id="KW-0472">Membrane</keyword>
<evidence type="ECO:0000313" key="6">
    <source>
        <dbReference type="Proteomes" id="UP000236248"/>
    </source>
</evidence>
<dbReference type="Pfam" id="PF17170">
    <property type="entry name" value="DUF5128"/>
    <property type="match status" value="1"/>
</dbReference>
<dbReference type="AlphaFoldDB" id="A0A2K5APP2"/>
<proteinExistence type="predicted"/>
<gene>
    <name evidence="5" type="ORF">NCAV_0416</name>
</gene>
<dbReference type="GeneID" id="41594513"/>
<accession>A0A2K5APP2</accession>
<feature type="transmembrane region" description="Helical" evidence="4">
    <location>
        <begin position="365"/>
        <end position="385"/>
    </location>
</feature>
<dbReference type="GO" id="GO:0005576">
    <property type="term" value="C:extracellular region"/>
    <property type="evidence" value="ECO:0007669"/>
    <property type="project" value="TreeGrafter"/>
</dbReference>
<organism evidence="5 6">
    <name type="scientific">Candidatus Nitrosocaldus cavascurensis</name>
    <dbReference type="NCBI Taxonomy" id="2058097"/>
    <lineage>
        <taxon>Archaea</taxon>
        <taxon>Nitrososphaerota</taxon>
        <taxon>Nitrososphaeria</taxon>
        <taxon>Candidatus Nitrosocaldales</taxon>
        <taxon>Candidatus Nitrosocaldaceae</taxon>
        <taxon>Candidatus Nitrosocaldus</taxon>
    </lineage>
</organism>
<dbReference type="SUPFAM" id="SSF63829">
    <property type="entry name" value="Calcium-dependent phosphotriesterase"/>
    <property type="match status" value="1"/>
</dbReference>
<keyword evidence="4" id="KW-1133">Transmembrane helix</keyword>
<keyword evidence="6" id="KW-1185">Reference proteome</keyword>
<evidence type="ECO:0000256" key="2">
    <source>
        <dbReference type="ARBA" id="ARBA00022737"/>
    </source>
</evidence>
<evidence type="ECO:0000256" key="4">
    <source>
        <dbReference type="SAM" id="Phobius"/>
    </source>
</evidence>
<sequence length="388" mass="42521">MQPSPFLLIIVMLISISIVDAYAENRYNINLLKIITGYNDSDGMFNTPYGAVIDSNGRIIVTDNFNNRIQVFDSNGNFLFKFGIPGYDPGGFTHPSGVTVNSNGDIIVADLHNYRVQVFDRNGVYKFQFGEPSSYDGQFTYPISVAVDSKDRIIVTDTYMHRIQVFDSNGNFLFKFGKEGSGDGEFSFPNGVAVDGYGNIIVADTFNNRIQVFDSNGNFLFKFGKEGSGDGEFSFPTGVAVRDDMLVVVDTGNNRVQVFKISSTEGIELGRDEGKSSLQLLNGTVDVGQSIRAVVHSSMNTARFIWIGPDGSIVREVTKGISNGKAEDEFIPSMEGVWNVEVELSNGSNVERLNATARVIPEFPLAPPILAGLIAMILLFTARLGRKD</sequence>
<keyword evidence="4" id="KW-0812">Transmembrane</keyword>
<dbReference type="PANTHER" id="PTHR10680">
    <property type="entry name" value="PEPTIDYL-GLYCINE ALPHA-AMIDATING MONOOXYGENASE"/>
    <property type="match status" value="1"/>
</dbReference>
<keyword evidence="2" id="KW-0677">Repeat</keyword>
<keyword evidence="3" id="KW-0325">Glycoprotein</keyword>
<evidence type="ECO:0000313" key="5">
    <source>
        <dbReference type="EMBL" id="SPC33610.1"/>
    </source>
</evidence>
<dbReference type="Pfam" id="PF01436">
    <property type="entry name" value="NHL"/>
    <property type="match status" value="3"/>
</dbReference>
<dbReference type="InterPro" id="IPR001258">
    <property type="entry name" value="NHL_repeat"/>
</dbReference>
<protein>
    <submittedName>
        <fullName evidence="5">Putative Peptidylamidoglycolate lyase</fullName>
        <ecNumber evidence="5">4.3.2.5</ecNumber>
    </submittedName>
</protein>
<dbReference type="EC" id="4.3.2.5" evidence="5"/>
<dbReference type="KEGG" id="ncv:NCAV_0416"/>
<keyword evidence="5" id="KW-0456">Lyase</keyword>
<evidence type="ECO:0000256" key="1">
    <source>
        <dbReference type="ARBA" id="ARBA00022729"/>
    </source>
</evidence>
<dbReference type="RefSeq" id="WP_103287561.1">
    <property type="nucleotide sequence ID" value="NZ_LT981265.1"/>
</dbReference>
<keyword evidence="1" id="KW-0732">Signal</keyword>
<dbReference type="GO" id="GO:0004598">
    <property type="term" value="F:peptidylamidoglycolate lyase activity"/>
    <property type="evidence" value="ECO:0007669"/>
    <property type="project" value="UniProtKB-EC"/>
</dbReference>
<dbReference type="InterPro" id="IPR011042">
    <property type="entry name" value="6-blade_b-propeller_TolB-like"/>
</dbReference>
<dbReference type="PROSITE" id="PS51125">
    <property type="entry name" value="NHL"/>
    <property type="match status" value="5"/>
</dbReference>
<dbReference type="PANTHER" id="PTHR10680:SF28">
    <property type="entry name" value="SMP-30_GLUCONOLACTONASE_LRE-LIKE REGION DOMAIN-CONTAINING PROTEIN"/>
    <property type="match status" value="1"/>
</dbReference>
<dbReference type="Gene3D" id="2.120.10.30">
    <property type="entry name" value="TolB, C-terminal domain"/>
    <property type="match status" value="2"/>
</dbReference>
<evidence type="ECO:0000256" key="3">
    <source>
        <dbReference type="ARBA" id="ARBA00023180"/>
    </source>
</evidence>
<dbReference type="EMBL" id="LT981265">
    <property type="protein sequence ID" value="SPC33610.1"/>
    <property type="molecule type" value="Genomic_DNA"/>
</dbReference>
<dbReference type="Proteomes" id="UP000236248">
    <property type="component" value="Chromosome NCAV"/>
</dbReference>